<proteinExistence type="predicted"/>
<keyword evidence="4" id="KW-1185">Reference proteome</keyword>
<organism evidence="3 4">
    <name type="scientific">Exserohilum turcicum (strain 28A)</name>
    <name type="common">Northern leaf blight fungus</name>
    <name type="synonym">Setosphaeria turcica</name>
    <dbReference type="NCBI Taxonomy" id="671987"/>
    <lineage>
        <taxon>Eukaryota</taxon>
        <taxon>Fungi</taxon>
        <taxon>Dikarya</taxon>
        <taxon>Ascomycota</taxon>
        <taxon>Pezizomycotina</taxon>
        <taxon>Dothideomycetes</taxon>
        <taxon>Pleosporomycetidae</taxon>
        <taxon>Pleosporales</taxon>
        <taxon>Pleosporineae</taxon>
        <taxon>Pleosporaceae</taxon>
        <taxon>Exserohilum</taxon>
    </lineage>
</organism>
<evidence type="ECO:0000256" key="2">
    <source>
        <dbReference type="SAM" id="MobiDB-lite"/>
    </source>
</evidence>
<dbReference type="OrthoDB" id="3939134at2759"/>
<dbReference type="HOGENOM" id="CLU_368408_0_0_1"/>
<dbReference type="STRING" id="671987.R0KG22"/>
<dbReference type="AlphaFoldDB" id="R0KG22"/>
<protein>
    <submittedName>
        <fullName evidence="3">Uncharacterized protein</fullName>
    </submittedName>
</protein>
<evidence type="ECO:0000256" key="1">
    <source>
        <dbReference type="SAM" id="Coils"/>
    </source>
</evidence>
<name>R0KG22_EXST2</name>
<feature type="region of interest" description="Disordered" evidence="2">
    <location>
        <begin position="303"/>
        <end position="443"/>
    </location>
</feature>
<dbReference type="GeneID" id="19404419"/>
<dbReference type="EMBL" id="KB908548">
    <property type="protein sequence ID" value="EOA88249.1"/>
    <property type="molecule type" value="Genomic_DNA"/>
</dbReference>
<evidence type="ECO:0000313" key="4">
    <source>
        <dbReference type="Proteomes" id="UP000016935"/>
    </source>
</evidence>
<sequence>MARLNTAPTASAPRVSPSPDSSHAASDAEAARQLITEAHFADTHPPSPALLLGANLLNAARAHASQNQGSSMRGTMRKNGAGKLKRVSVVPEGPKQNLARRGDLYEIELSPEKGHYALPEKVNQKPLKIRRKKPVAEERSVAPGLSSDLPTHHVQRSHLGQGDVAEHVPSTDPGIRSSPPQIAPAQSDIIDVTGTGNETSPVEAEARPTAPEHVQIEETLDNGKPRCTVVYYKYDKKAGPHHQQCRRPATDRTDDGPTCSIHISRIPAVQCGEMVVSEGVSSQCYRTATSHNANGARCAVHENQQATPRGKRKTASHHVDDEPASSARDDAHPPNSQERRRTRTSAPVQPLAKTLTKRRKTAGDTPANNTPVDDTPVDDTPVEPIQQLPARTRKSVDRPKNVQELVEAPAESSEDEQSEYEPDADEGAHSTAQDEEARPTADFPEGLDTVFKFLDLKERPETCQTKTGTAIKRLCNTSCVHFGDKTISMDTVVEDATDIQVTLKLVTSKIRKKHQLAFKSDAYGHLFRSLTLYLRALYVWLLDTHGAVTESLEAMRVVAPFMCEMLAFKDTIAQWNVAVPQQRKGDRIIKDVDSLLIAPLRQVSKSFNVRLSKLEEVLQRHKEQAALERKMKEAWDTENARIEAAKAIEARKKRWQNLHIVRMQCEPDVYKRRNLFHTSFEDVVERDANGVVFERLPVFRPRSTPPHSQMSESADEVEWSEAEETALLEGLQEFAGKPGNFRVTMSQSVANRQFRPKCL</sequence>
<dbReference type="eggNOG" id="ENOG502T521">
    <property type="taxonomic scope" value="Eukaryota"/>
</dbReference>
<dbReference type="RefSeq" id="XP_008024110.1">
    <property type="nucleotide sequence ID" value="XM_008025919.1"/>
</dbReference>
<keyword evidence="1" id="KW-0175">Coiled coil</keyword>
<feature type="region of interest" description="Disordered" evidence="2">
    <location>
        <begin position="1"/>
        <end position="46"/>
    </location>
</feature>
<feature type="region of interest" description="Disordered" evidence="2">
    <location>
        <begin position="62"/>
        <end position="85"/>
    </location>
</feature>
<feature type="compositionally biased region" description="Polar residues" evidence="2">
    <location>
        <begin position="64"/>
        <end position="73"/>
    </location>
</feature>
<feature type="coiled-coil region" evidence="1">
    <location>
        <begin position="604"/>
        <end position="631"/>
    </location>
</feature>
<reference evidence="3 4" key="2">
    <citation type="journal article" date="2013" name="PLoS Genet.">
        <title>Comparative genome structure, secondary metabolite, and effector coding capacity across Cochliobolus pathogens.</title>
        <authorList>
            <person name="Condon B.J."/>
            <person name="Leng Y."/>
            <person name="Wu D."/>
            <person name="Bushley K.E."/>
            <person name="Ohm R.A."/>
            <person name="Otillar R."/>
            <person name="Martin J."/>
            <person name="Schackwitz W."/>
            <person name="Grimwood J."/>
            <person name="MohdZainudin N."/>
            <person name="Xue C."/>
            <person name="Wang R."/>
            <person name="Manning V.A."/>
            <person name="Dhillon B."/>
            <person name="Tu Z.J."/>
            <person name="Steffenson B.J."/>
            <person name="Salamov A."/>
            <person name="Sun H."/>
            <person name="Lowry S."/>
            <person name="LaButti K."/>
            <person name="Han J."/>
            <person name="Copeland A."/>
            <person name="Lindquist E."/>
            <person name="Barry K."/>
            <person name="Schmutz J."/>
            <person name="Baker S.E."/>
            <person name="Ciuffetti L.M."/>
            <person name="Grigoriev I.V."/>
            <person name="Zhong S."/>
            <person name="Turgeon B.G."/>
        </authorList>
    </citation>
    <scope>NUCLEOTIDE SEQUENCE [LARGE SCALE GENOMIC DNA]</scope>
    <source>
        <strain evidence="4">28A</strain>
    </source>
</reference>
<feature type="region of interest" description="Disordered" evidence="2">
    <location>
        <begin position="129"/>
        <end position="182"/>
    </location>
</feature>
<dbReference type="Proteomes" id="UP000016935">
    <property type="component" value="Unassembled WGS sequence"/>
</dbReference>
<feature type="compositionally biased region" description="Acidic residues" evidence="2">
    <location>
        <begin position="412"/>
        <end position="425"/>
    </location>
</feature>
<gene>
    <name evidence="3" type="ORF">SETTUDRAFT_38919</name>
</gene>
<accession>R0KG22</accession>
<evidence type="ECO:0000313" key="3">
    <source>
        <dbReference type="EMBL" id="EOA88249.1"/>
    </source>
</evidence>
<feature type="compositionally biased region" description="Low complexity" evidence="2">
    <location>
        <begin position="17"/>
        <end position="28"/>
    </location>
</feature>
<feature type="compositionally biased region" description="Basic and acidic residues" evidence="2">
    <location>
        <begin position="317"/>
        <end position="332"/>
    </location>
</feature>
<reference evidence="3 4" key="1">
    <citation type="journal article" date="2012" name="PLoS Pathog.">
        <title>Diverse lifestyles and strategies of plant pathogenesis encoded in the genomes of eighteen Dothideomycetes fungi.</title>
        <authorList>
            <person name="Ohm R.A."/>
            <person name="Feau N."/>
            <person name="Henrissat B."/>
            <person name="Schoch C.L."/>
            <person name="Horwitz B.A."/>
            <person name="Barry K.W."/>
            <person name="Condon B.J."/>
            <person name="Copeland A.C."/>
            <person name="Dhillon B."/>
            <person name="Glaser F."/>
            <person name="Hesse C.N."/>
            <person name="Kosti I."/>
            <person name="LaButti K."/>
            <person name="Lindquist E.A."/>
            <person name="Lucas S."/>
            <person name="Salamov A.A."/>
            <person name="Bradshaw R.E."/>
            <person name="Ciuffetti L."/>
            <person name="Hamelin R.C."/>
            <person name="Kema G.H.J."/>
            <person name="Lawrence C."/>
            <person name="Scott J.A."/>
            <person name="Spatafora J.W."/>
            <person name="Turgeon B.G."/>
            <person name="de Wit P.J.G.M."/>
            <person name="Zhong S."/>
            <person name="Goodwin S.B."/>
            <person name="Grigoriev I.V."/>
        </authorList>
    </citation>
    <scope>NUCLEOTIDE SEQUENCE [LARGE SCALE GENOMIC DNA]</scope>
    <source>
        <strain evidence="4">28A</strain>
    </source>
</reference>